<gene>
    <name evidence="3" type="ORF">SAMN05216466_12650</name>
</gene>
<dbReference type="InterPro" id="IPR052155">
    <property type="entry name" value="Biofilm_reg_signaling"/>
</dbReference>
<organism evidence="3 4">
    <name type="scientific">Paraburkholderia phenazinium</name>
    <dbReference type="NCBI Taxonomy" id="60549"/>
    <lineage>
        <taxon>Bacteria</taxon>
        <taxon>Pseudomonadati</taxon>
        <taxon>Pseudomonadota</taxon>
        <taxon>Betaproteobacteria</taxon>
        <taxon>Burkholderiales</taxon>
        <taxon>Burkholderiaceae</taxon>
        <taxon>Paraburkholderia</taxon>
    </lineage>
</organism>
<dbReference type="PROSITE" id="PS50883">
    <property type="entry name" value="EAL"/>
    <property type="match status" value="1"/>
</dbReference>
<dbReference type="Pfam" id="PF00563">
    <property type="entry name" value="EAL"/>
    <property type="match status" value="1"/>
</dbReference>
<proteinExistence type="predicted"/>
<dbReference type="InterPro" id="IPR001633">
    <property type="entry name" value="EAL_dom"/>
</dbReference>
<feature type="domain" description="EAL" evidence="1">
    <location>
        <begin position="124"/>
        <end position="378"/>
    </location>
</feature>
<dbReference type="SMART" id="SM00267">
    <property type="entry name" value="GGDEF"/>
    <property type="match status" value="1"/>
</dbReference>
<dbReference type="SMART" id="SM00052">
    <property type="entry name" value="EAL"/>
    <property type="match status" value="1"/>
</dbReference>
<reference evidence="3 4" key="1">
    <citation type="submission" date="2016-10" db="EMBL/GenBank/DDBJ databases">
        <authorList>
            <person name="de Groot N.N."/>
        </authorList>
    </citation>
    <scope>NUCLEOTIDE SEQUENCE [LARGE SCALE GENOMIC DNA]</scope>
    <source>
        <strain evidence="3 4">LMG 2247</strain>
    </source>
</reference>
<evidence type="ECO:0000259" key="2">
    <source>
        <dbReference type="PROSITE" id="PS50887"/>
    </source>
</evidence>
<protein>
    <submittedName>
        <fullName evidence="3">Diguanylate cyclase (GGDEF) domain-containing protein</fullName>
    </submittedName>
</protein>
<dbReference type="OrthoDB" id="9813903at2"/>
<dbReference type="SUPFAM" id="SSF141868">
    <property type="entry name" value="EAL domain-like"/>
    <property type="match status" value="1"/>
</dbReference>
<evidence type="ECO:0000313" key="4">
    <source>
        <dbReference type="Proteomes" id="UP000199706"/>
    </source>
</evidence>
<dbReference type="PANTHER" id="PTHR44757">
    <property type="entry name" value="DIGUANYLATE CYCLASE DGCP"/>
    <property type="match status" value="1"/>
</dbReference>
<feature type="domain" description="GGDEF" evidence="2">
    <location>
        <begin position="1"/>
        <end position="115"/>
    </location>
</feature>
<dbReference type="NCBIfam" id="TIGR00254">
    <property type="entry name" value="GGDEF"/>
    <property type="match status" value="1"/>
</dbReference>
<dbReference type="PANTHER" id="PTHR44757:SF2">
    <property type="entry name" value="BIOFILM ARCHITECTURE MAINTENANCE PROTEIN MBAA"/>
    <property type="match status" value="1"/>
</dbReference>
<dbReference type="Proteomes" id="UP000199706">
    <property type="component" value="Unassembled WGS sequence"/>
</dbReference>
<evidence type="ECO:0000313" key="3">
    <source>
        <dbReference type="EMBL" id="SDI56686.1"/>
    </source>
</evidence>
<dbReference type="InterPro" id="IPR035919">
    <property type="entry name" value="EAL_sf"/>
</dbReference>
<dbReference type="AlphaFoldDB" id="A0A1G8LLY9"/>
<dbReference type="Gene3D" id="3.30.70.270">
    <property type="match status" value="1"/>
</dbReference>
<dbReference type="Gene3D" id="3.20.20.450">
    <property type="entry name" value="EAL domain"/>
    <property type="match status" value="1"/>
</dbReference>
<dbReference type="InterPro" id="IPR043128">
    <property type="entry name" value="Rev_trsase/Diguanyl_cyclase"/>
</dbReference>
<dbReference type="PROSITE" id="PS50887">
    <property type="entry name" value="GGDEF"/>
    <property type="match status" value="1"/>
</dbReference>
<evidence type="ECO:0000259" key="1">
    <source>
        <dbReference type="PROSITE" id="PS50883"/>
    </source>
</evidence>
<name>A0A1G8LLY9_9BURK</name>
<dbReference type="CDD" id="cd01949">
    <property type="entry name" value="GGDEF"/>
    <property type="match status" value="1"/>
</dbReference>
<accession>A0A1G8LLY9</accession>
<dbReference type="InterPro" id="IPR000160">
    <property type="entry name" value="GGDEF_dom"/>
</dbReference>
<dbReference type="RefSeq" id="WP_090694364.1">
    <property type="nucleotide sequence ID" value="NZ_CADERL010000015.1"/>
</dbReference>
<dbReference type="CDD" id="cd01948">
    <property type="entry name" value="EAL"/>
    <property type="match status" value="1"/>
</dbReference>
<dbReference type="Pfam" id="PF00990">
    <property type="entry name" value="GGDEF"/>
    <property type="match status" value="1"/>
</dbReference>
<sequence>MVGHRVGDALLTRVAKRLQRLVRATDLVARYGGDEFIIVAERSDGAQLIPMLDRLIVAMREPFHVSGQELYVEASIGISTYPQDGRDADTLIRNADAAMYLAKSRGRNGYQFYRPELNRAAAQKLQLSTKLKRAVKAQALAVAYQPQIDMQTGQVVGAEALLRWHDPELGAVSPAAFIPIAEETGLIQGIGEWVLRTACRQARAWRDAGLPPIRVSVNVSPLQLERSDLVKVVRSALDEADWPAEMLELEVTEGALMRNADDAARVLHDLRGLGVKIAIDDFGTGYSSLSYLQRFSIDRIKIDRAFVQQIGRDDGYEALTLAVIAIANALKFDVIAEGVEFDSHRHFLVEHGCVEGQGFLYSPAVSGEDIADILRATGSQARQVIASE</sequence>
<dbReference type="InterPro" id="IPR029787">
    <property type="entry name" value="Nucleotide_cyclase"/>
</dbReference>
<dbReference type="SUPFAM" id="SSF55073">
    <property type="entry name" value="Nucleotide cyclase"/>
    <property type="match status" value="1"/>
</dbReference>
<dbReference type="EMBL" id="FNCJ01000026">
    <property type="protein sequence ID" value="SDI56686.1"/>
    <property type="molecule type" value="Genomic_DNA"/>
</dbReference>